<organism evidence="6 7">
    <name type="scientific">Deferribacter autotrophicus</name>
    <dbReference type="NCBI Taxonomy" id="500465"/>
    <lineage>
        <taxon>Bacteria</taxon>
        <taxon>Pseudomonadati</taxon>
        <taxon>Deferribacterota</taxon>
        <taxon>Deferribacteres</taxon>
        <taxon>Deferribacterales</taxon>
        <taxon>Deferribacteraceae</taxon>
        <taxon>Deferribacter</taxon>
    </lineage>
</organism>
<dbReference type="AlphaFoldDB" id="A0A5A8F3R0"/>
<dbReference type="PANTHER" id="PTHR33823:SF4">
    <property type="entry name" value="GENERAL STRESS PROTEIN 16O"/>
    <property type="match status" value="1"/>
</dbReference>
<comment type="caution">
    <text evidence="6">The sequence shown here is derived from an EMBL/GenBank/DDBJ whole genome shotgun (WGS) entry which is preliminary data.</text>
</comment>
<name>A0A5A8F3R0_9BACT</name>
<evidence type="ECO:0000256" key="4">
    <source>
        <dbReference type="PROSITE-ProRule" id="PRU00510"/>
    </source>
</evidence>
<dbReference type="Pfam" id="PF01258">
    <property type="entry name" value="zf-dskA_traR"/>
    <property type="match status" value="1"/>
</dbReference>
<dbReference type="PROSITE" id="PS51128">
    <property type="entry name" value="ZF_DKSA_2"/>
    <property type="match status" value="1"/>
</dbReference>
<evidence type="ECO:0000313" key="7">
    <source>
        <dbReference type="Proteomes" id="UP000322876"/>
    </source>
</evidence>
<gene>
    <name evidence="6" type="ORF">FHQ18_04960</name>
</gene>
<dbReference type="Gene3D" id="1.20.120.910">
    <property type="entry name" value="DksA, coiled-coil domain"/>
    <property type="match status" value="1"/>
</dbReference>
<sequence length="120" mass="14125">MEKEKLEYHKSKLLKMRNELIDRLQKKYQEAIDLGKGEGQDSADQAYKIYNRNLMLGKVETDALKLKLVEDALKRIEKGTYGICISCEEKIDEKRLEYVPFARYCTECKTELEKKGLIRM</sequence>
<evidence type="ECO:0000313" key="6">
    <source>
        <dbReference type="EMBL" id="KAA0258508.1"/>
    </source>
</evidence>
<evidence type="ECO:0000256" key="2">
    <source>
        <dbReference type="ARBA" id="ARBA00022771"/>
    </source>
</evidence>
<dbReference type="OrthoDB" id="9811543at2"/>
<evidence type="ECO:0000256" key="1">
    <source>
        <dbReference type="ARBA" id="ARBA00022723"/>
    </source>
</evidence>
<protein>
    <submittedName>
        <fullName evidence="6">TraR/DksA family transcriptional regulator</fullName>
    </submittedName>
</protein>
<accession>A0A5A8F3R0</accession>
<dbReference type="InterPro" id="IPR000962">
    <property type="entry name" value="Znf_DskA_TraR"/>
</dbReference>
<feature type="zinc finger region" description="dksA C4-type" evidence="4">
    <location>
        <begin position="84"/>
        <end position="108"/>
    </location>
</feature>
<feature type="domain" description="Zinc finger DksA/TraR C4-type" evidence="5">
    <location>
        <begin position="79"/>
        <end position="114"/>
    </location>
</feature>
<dbReference type="SUPFAM" id="SSF57716">
    <property type="entry name" value="Glucocorticoid receptor-like (DNA-binding domain)"/>
    <property type="match status" value="1"/>
</dbReference>
<dbReference type="GO" id="GO:0008270">
    <property type="term" value="F:zinc ion binding"/>
    <property type="evidence" value="ECO:0007669"/>
    <property type="project" value="UniProtKB-KW"/>
</dbReference>
<keyword evidence="1" id="KW-0479">Metal-binding</keyword>
<keyword evidence="7" id="KW-1185">Reference proteome</keyword>
<dbReference type="Proteomes" id="UP000322876">
    <property type="component" value="Unassembled WGS sequence"/>
</dbReference>
<dbReference type="EMBL" id="VFJB01000004">
    <property type="protein sequence ID" value="KAA0258508.1"/>
    <property type="molecule type" value="Genomic_DNA"/>
</dbReference>
<dbReference type="RefSeq" id="WP_149266064.1">
    <property type="nucleotide sequence ID" value="NZ_VFJB01000004.1"/>
</dbReference>
<evidence type="ECO:0000259" key="5">
    <source>
        <dbReference type="Pfam" id="PF01258"/>
    </source>
</evidence>
<keyword evidence="3" id="KW-0862">Zinc</keyword>
<evidence type="ECO:0000256" key="3">
    <source>
        <dbReference type="ARBA" id="ARBA00022833"/>
    </source>
</evidence>
<dbReference type="SUPFAM" id="SSF109635">
    <property type="entry name" value="DnaK suppressor protein DksA, alpha-hairpin domain"/>
    <property type="match status" value="1"/>
</dbReference>
<reference evidence="6 7" key="1">
    <citation type="submission" date="2019-06" db="EMBL/GenBank/DDBJ databases">
        <title>Genomic insights into carbon and energy metabolism of Deferribacter autotrophicus revealed new metabolic traits in the phylum Deferribacteres.</title>
        <authorList>
            <person name="Slobodkin A.I."/>
            <person name="Slobodkina G.B."/>
            <person name="Allioux M."/>
            <person name="Alain K."/>
            <person name="Jebbar M."/>
            <person name="Shadrin V."/>
            <person name="Kublanov I.V."/>
            <person name="Toshchakov S.V."/>
            <person name="Bonch-Osmolovskaya E.A."/>
        </authorList>
    </citation>
    <scope>NUCLEOTIDE SEQUENCE [LARGE SCALE GENOMIC DNA]</scope>
    <source>
        <strain evidence="6 7">SL50</strain>
    </source>
</reference>
<dbReference type="PANTHER" id="PTHR33823">
    <property type="entry name" value="RNA POLYMERASE-BINDING TRANSCRIPTION FACTOR DKSA-RELATED"/>
    <property type="match status" value="1"/>
</dbReference>
<dbReference type="InterPro" id="IPR037187">
    <property type="entry name" value="DnaK_N"/>
</dbReference>
<proteinExistence type="predicted"/>
<keyword evidence="2" id="KW-0863">Zinc-finger</keyword>